<dbReference type="EMBL" id="CM046400">
    <property type="protein sequence ID" value="KAI8524542.1"/>
    <property type="molecule type" value="Genomic_DNA"/>
</dbReference>
<comment type="caution">
    <text evidence="1">The sequence shown here is derived from an EMBL/GenBank/DDBJ whole genome shotgun (WGS) entry which is preliminary data.</text>
</comment>
<protein>
    <submittedName>
        <fullName evidence="1">Uncharacterized protein</fullName>
    </submittedName>
</protein>
<sequence length="210" mass="23137">MNSLNSGQAQKRQIKRAYRDTDDELLDDVVGSRGGSTAVTAILVDGEKLIVGNVGDSRAILCRNGEAKQITVDHEPLKEKQQVESRGGFVSQMPGNVPRVDGQLAMARAFGDERPKEHITAEPDIFVEAIDANTDSIILASDGLWKVRSPVFLRCFQSLACDVEPRSGHQHQRVDYWLSDAQEASKELIIKGALSRNSRDDISCIVVMFD</sequence>
<reference evidence="1" key="1">
    <citation type="submission" date="2022-02" db="EMBL/GenBank/DDBJ databases">
        <title>Plant Genome Project.</title>
        <authorList>
            <person name="Zhang R.-G."/>
        </authorList>
    </citation>
    <scope>NUCLEOTIDE SEQUENCE</scope>
    <source>
        <strain evidence="1">AT1</strain>
    </source>
</reference>
<organism evidence="1 2">
    <name type="scientific">Rhododendron molle</name>
    <name type="common">Chinese azalea</name>
    <name type="synonym">Azalea mollis</name>
    <dbReference type="NCBI Taxonomy" id="49168"/>
    <lineage>
        <taxon>Eukaryota</taxon>
        <taxon>Viridiplantae</taxon>
        <taxon>Streptophyta</taxon>
        <taxon>Embryophyta</taxon>
        <taxon>Tracheophyta</taxon>
        <taxon>Spermatophyta</taxon>
        <taxon>Magnoliopsida</taxon>
        <taxon>eudicotyledons</taxon>
        <taxon>Gunneridae</taxon>
        <taxon>Pentapetalae</taxon>
        <taxon>asterids</taxon>
        <taxon>Ericales</taxon>
        <taxon>Ericaceae</taxon>
        <taxon>Ericoideae</taxon>
        <taxon>Rhodoreae</taxon>
        <taxon>Rhododendron</taxon>
    </lineage>
</organism>
<keyword evidence="2" id="KW-1185">Reference proteome</keyword>
<proteinExistence type="predicted"/>
<gene>
    <name evidence="1" type="ORF">RHMOL_Rhmol13G0157500</name>
</gene>
<accession>A0ACC0L7M4</accession>
<name>A0ACC0L7M4_RHOML</name>
<evidence type="ECO:0000313" key="2">
    <source>
        <dbReference type="Proteomes" id="UP001062846"/>
    </source>
</evidence>
<dbReference type="Proteomes" id="UP001062846">
    <property type="component" value="Chromosome 13"/>
</dbReference>
<evidence type="ECO:0000313" key="1">
    <source>
        <dbReference type="EMBL" id="KAI8524542.1"/>
    </source>
</evidence>